<feature type="compositionally biased region" description="Pro residues" evidence="1">
    <location>
        <begin position="744"/>
        <end position="760"/>
    </location>
</feature>
<feature type="compositionally biased region" description="Low complexity" evidence="1">
    <location>
        <begin position="46"/>
        <end position="58"/>
    </location>
</feature>
<feature type="compositionally biased region" description="Pro residues" evidence="1">
    <location>
        <begin position="1010"/>
        <end position="1024"/>
    </location>
</feature>
<feature type="compositionally biased region" description="Polar residues" evidence="1">
    <location>
        <begin position="1356"/>
        <end position="1404"/>
    </location>
</feature>
<feature type="compositionally biased region" description="Basic residues" evidence="1">
    <location>
        <begin position="10"/>
        <end position="27"/>
    </location>
</feature>
<name>A0A7C8I0E9_9PLEO</name>
<feature type="region of interest" description="Disordered" evidence="1">
    <location>
        <begin position="325"/>
        <end position="351"/>
    </location>
</feature>
<evidence type="ECO:0000256" key="1">
    <source>
        <dbReference type="SAM" id="MobiDB-lite"/>
    </source>
</evidence>
<feature type="compositionally biased region" description="Low complexity" evidence="1">
    <location>
        <begin position="1167"/>
        <end position="1184"/>
    </location>
</feature>
<feature type="compositionally biased region" description="Basic and acidic residues" evidence="1">
    <location>
        <begin position="1664"/>
        <end position="1676"/>
    </location>
</feature>
<feature type="compositionally biased region" description="Polar residues" evidence="1">
    <location>
        <begin position="1282"/>
        <end position="1299"/>
    </location>
</feature>
<organism evidence="2 3">
    <name type="scientific">Massariosphaeria phaeospora</name>
    <dbReference type="NCBI Taxonomy" id="100035"/>
    <lineage>
        <taxon>Eukaryota</taxon>
        <taxon>Fungi</taxon>
        <taxon>Dikarya</taxon>
        <taxon>Ascomycota</taxon>
        <taxon>Pezizomycotina</taxon>
        <taxon>Dothideomycetes</taxon>
        <taxon>Pleosporomycetidae</taxon>
        <taxon>Pleosporales</taxon>
        <taxon>Pleosporales incertae sedis</taxon>
        <taxon>Massariosphaeria</taxon>
    </lineage>
</organism>
<feature type="compositionally biased region" description="Pro residues" evidence="1">
    <location>
        <begin position="79"/>
        <end position="88"/>
    </location>
</feature>
<sequence length="1817" mass="197246">MDLDSPRDEKKKRRFSSPFHRSSRSRSRPSSIVLPPNIYMDFGNGPTPRSTSPRETPPIGGNRPHTYHAPDAWNTSPDPHWPLGPSTPPRTGLQPPERLGVLPSPAKSAFSLYAQDKDEDVPPVPPIPDGAEDMPRGRQSQDRASHTVLQSVIRYSTPPIMESSRVPNPPIFIDPSAARDVDQKMMGTSQQDTSTQQAVRNSYDEDDTGPGASQDFLPSKTLGRASDVPRSAAPNTFEAGEISPAVSSLGPARSDMSYDGNEKPRSTTESLGQDRPHIRGDISPMILPVAISTSSTRGAPESPVRPGVPHEGQSTYETQVIGAGDVSPMLSPTIGDEEAPPTKKKEVARQTGVGIEDIQAAEVGGVAQTPQYAAAGKNGAAPPPPVATQQRLSASPYHVVHAVQYVPSRSSYESLDWEQDNVAVPSLLDGSQLGVKQQDRDLPPVPQIVQQPAQIQSVVAPNQKPLDDAPVKPSIEEYPPTPSSTSQESEQNAMADTANPGSHKRSQSLLSAISSMVSEDSAPVSPVSSQTRKSRPSSRGRQRQASLPKPTPSSVAIVEELDPVQPQGMATADDPDLDLYADHNGIVKGVQDERGQPLRVAAFQDSGVSQASYPSTSRAAKAVDLSDPEEDTRRNSVERPMSFISGPTDDNGMPQDEINRPGPTGAGPQIPSTPQTPSKLQGQYQRRPRRNHTETHQSQVNNQPNEQDQVLRSPEKKPGYSNVYSPQNSRRPQQAQVPPHSDVSPPPSSNVSPPPQPSAPPGLAQRRLLQDSNPQSGTDQVSGMQDPRLQVQNPNAQLASHTADPRTFGVISGGLSSQDPRLRMPMQTQTHGPDPRIQAHQMPQPPAPRTHVEQMMQRPVVNPPLQNGGYRMPGIESPELNTHSAKEKSSSRPKLSSVFKSLGGRSSSSTQQTSNQKNDRINPDPAATGVLNRSAQPQLPAPVLPAEQAVAKKKERKSGTFGSMPSRSQSVETESHVSHASLDSTRVQATDSRLDLRYPTNPVPFRGIPPQQPPPGTPPPPPPKQQTQRASTSGIPEAGKKKRFSSLGALFGRSGTTGHAVPAKSKSSRDDKKSQKIQKHNLSIQPPPAQQWNPQQQRPIPPYNSQYGPPLATARSGPGMQSMAPPQGGPPRDTPRYYQSPQGYQQQQQTYPQQGRPDTSAYAGTRQIAQAHQFQQQGVQAPPASVSNARPPMPDPQFSFEPITPPTDSVQNPPPAGYYPPDRKPPVHDNTTPVSMPAQRVALQQQPQNQGYPQPPSQPHPQPQPLPQQQNAAPQHQANMRRVSSPTSSRGPTPMSAVSQVHRRVSSPMAEPQYETPQIPAAYNPVSGPYVAGEHQPPQPHLQNARPPPAPYGTTPDRQYSDSRMQPLSPQVSAQSQMIPNQRTHSDASSVSLVSPVANQNPASATRAGSPASNPRLPRMTSISEATHPERPWNLNLPEGATEQEIVRARQKHYLEQQLATQEQLHAERTGQSPSPRPSPNTQSPSPNSPLNQAVHESRPSQQQGAGGFREVLPRGAPQLYDLGHDQHEPTISHVHSPHPLQPAPIHPEQVGPPASYALPMSPASMNTRSPVNHLTDALPPPPPPKIPHSPMRPDFAGSQSPLHHTPQHIDHQPQHFEPPPPEQEPDYEQQPPDEPPPSYSGPGLPNDGMDKERPRLPSIMTDAEIRGSHDPDPRRRQLSVTMLQHPQPASMAASPQRSSADMGADILRRQMFEQADRDRKEREQRADAERAQSERERQERDLNRARARELERSYSGGGSVGSLRSQNGSGRGTGRGRGARGGARPIFELPAVEDDEPVMRATSFPGQEWVPRWDED</sequence>
<accession>A0A7C8I0E9</accession>
<feature type="compositionally biased region" description="Polar residues" evidence="1">
    <location>
        <begin position="1564"/>
        <end position="1573"/>
    </location>
</feature>
<feature type="compositionally biased region" description="Basic and acidic residues" evidence="1">
    <location>
        <begin position="260"/>
        <end position="280"/>
    </location>
</feature>
<dbReference type="OrthoDB" id="5151921at2759"/>
<feature type="compositionally biased region" description="Polar residues" evidence="1">
    <location>
        <begin position="790"/>
        <end position="800"/>
    </location>
</feature>
<feature type="region of interest" description="Disordered" evidence="1">
    <location>
        <begin position="454"/>
        <end position="577"/>
    </location>
</feature>
<reference evidence="2 3" key="1">
    <citation type="submission" date="2020-01" db="EMBL/GenBank/DDBJ databases">
        <authorList>
            <consortium name="DOE Joint Genome Institute"/>
            <person name="Haridas S."/>
            <person name="Albert R."/>
            <person name="Binder M."/>
            <person name="Bloem J."/>
            <person name="Labutti K."/>
            <person name="Salamov A."/>
            <person name="Andreopoulos B."/>
            <person name="Baker S.E."/>
            <person name="Barry K."/>
            <person name="Bills G."/>
            <person name="Bluhm B.H."/>
            <person name="Cannon C."/>
            <person name="Castanera R."/>
            <person name="Culley D.E."/>
            <person name="Daum C."/>
            <person name="Ezra D."/>
            <person name="Gonzalez J.B."/>
            <person name="Henrissat B."/>
            <person name="Kuo A."/>
            <person name="Liang C."/>
            <person name="Lipzen A."/>
            <person name="Lutzoni F."/>
            <person name="Magnuson J."/>
            <person name="Mondo S."/>
            <person name="Nolan M."/>
            <person name="Ohm R."/>
            <person name="Pangilinan J."/>
            <person name="Park H.-J.H."/>
            <person name="Ramirez L."/>
            <person name="Alfaro M."/>
            <person name="Sun H."/>
            <person name="Tritt A."/>
            <person name="Yoshinaga Y."/>
            <person name="Zwiers L.-H.L."/>
            <person name="Turgeon B.G."/>
            <person name="Goodwin S.B."/>
            <person name="Spatafora J.W."/>
            <person name="Crous P.W."/>
            <person name="Grigoriev I.V."/>
        </authorList>
    </citation>
    <scope>NUCLEOTIDE SEQUENCE [LARGE SCALE GENOMIC DNA]</scope>
    <source>
        <strain evidence="2 3">CBS 611.86</strain>
    </source>
</reference>
<feature type="compositionally biased region" description="Gly residues" evidence="1">
    <location>
        <begin position="1770"/>
        <end position="1782"/>
    </location>
</feature>
<feature type="region of interest" description="Disordered" evidence="1">
    <location>
        <begin position="605"/>
        <end position="1817"/>
    </location>
</feature>
<feature type="compositionally biased region" description="Polar residues" evidence="1">
    <location>
        <begin position="186"/>
        <end position="200"/>
    </location>
</feature>
<gene>
    <name evidence="2" type="ORF">BDV95DRAFT_582999</name>
</gene>
<feature type="compositionally biased region" description="Low complexity" evidence="1">
    <location>
        <begin position="1480"/>
        <end position="1493"/>
    </location>
</feature>
<feature type="compositionally biased region" description="Pro residues" evidence="1">
    <location>
        <begin position="1253"/>
        <end position="1266"/>
    </location>
</feature>
<comment type="caution">
    <text evidence="2">The sequence shown here is derived from an EMBL/GenBank/DDBJ whole genome shotgun (WGS) entry which is preliminary data.</text>
</comment>
<feature type="compositionally biased region" description="Polar residues" evidence="1">
    <location>
        <begin position="696"/>
        <end position="710"/>
    </location>
</feature>
<feature type="compositionally biased region" description="Low complexity" evidence="1">
    <location>
        <begin position="1136"/>
        <end position="1157"/>
    </location>
</feature>
<feature type="region of interest" description="Disordered" evidence="1">
    <location>
        <begin position="159"/>
        <end position="313"/>
    </location>
</feature>
<protein>
    <submittedName>
        <fullName evidence="2">Uncharacterized protein</fullName>
    </submittedName>
</protein>
<feature type="compositionally biased region" description="Polar residues" evidence="1">
    <location>
        <begin position="981"/>
        <end position="991"/>
    </location>
</feature>
<evidence type="ECO:0000313" key="3">
    <source>
        <dbReference type="Proteomes" id="UP000481861"/>
    </source>
</evidence>
<feature type="compositionally biased region" description="Polar residues" evidence="1">
    <location>
        <begin position="722"/>
        <end position="736"/>
    </location>
</feature>
<feature type="region of interest" description="Disordered" evidence="1">
    <location>
        <begin position="373"/>
        <end position="393"/>
    </location>
</feature>
<feature type="compositionally biased region" description="Polar residues" evidence="1">
    <location>
        <begin position="770"/>
        <end position="783"/>
    </location>
</feature>
<feature type="compositionally biased region" description="Basic and acidic residues" evidence="1">
    <location>
        <begin position="1707"/>
        <end position="1753"/>
    </location>
</feature>
<feature type="compositionally biased region" description="Basic and acidic residues" evidence="1">
    <location>
        <begin position="133"/>
        <end position="145"/>
    </location>
</feature>
<dbReference type="EMBL" id="JAADJZ010000024">
    <property type="protein sequence ID" value="KAF2867288.1"/>
    <property type="molecule type" value="Genomic_DNA"/>
</dbReference>
<feature type="compositionally biased region" description="Polar residues" evidence="1">
    <location>
        <begin position="606"/>
        <end position="618"/>
    </location>
</feature>
<dbReference type="Proteomes" id="UP000481861">
    <property type="component" value="Unassembled WGS sequence"/>
</dbReference>
<evidence type="ECO:0000313" key="2">
    <source>
        <dbReference type="EMBL" id="KAF2867288.1"/>
    </source>
</evidence>
<feature type="compositionally biased region" description="Basic residues" evidence="1">
    <location>
        <begin position="532"/>
        <end position="542"/>
    </location>
</feature>
<feature type="compositionally biased region" description="Low complexity" evidence="1">
    <location>
        <begin position="1267"/>
        <end position="1278"/>
    </location>
</feature>
<proteinExistence type="predicted"/>
<keyword evidence="3" id="KW-1185">Reference proteome</keyword>
<feature type="compositionally biased region" description="Polar residues" evidence="1">
    <location>
        <begin position="960"/>
        <end position="972"/>
    </location>
</feature>
<feature type="compositionally biased region" description="Pro residues" evidence="1">
    <location>
        <begin position="1579"/>
        <end position="1588"/>
    </location>
</feature>
<feature type="compositionally biased region" description="Polar residues" evidence="1">
    <location>
        <begin position="670"/>
        <end position="684"/>
    </location>
</feature>
<feature type="compositionally biased region" description="Polar residues" evidence="1">
    <location>
        <begin position="507"/>
        <end position="518"/>
    </location>
</feature>
<feature type="region of interest" description="Disordered" evidence="1">
    <location>
        <begin position="1"/>
        <end position="146"/>
    </location>
</feature>